<dbReference type="EMBL" id="VYDO01000258">
    <property type="protein sequence ID" value="MYG38921.1"/>
    <property type="molecule type" value="Genomic_DNA"/>
</dbReference>
<dbReference type="InterPro" id="IPR058240">
    <property type="entry name" value="rSAM_sf"/>
</dbReference>
<accession>A0A6B1F7F6</accession>
<proteinExistence type="predicted"/>
<gene>
    <name evidence="4" type="ORF">F4162_08190</name>
</gene>
<feature type="domain" description="DUF512" evidence="1">
    <location>
        <begin position="242"/>
        <end position="445"/>
    </location>
</feature>
<sequence length="458" mass="50640">MWQEPRPTLVPHGAGTTAPQPALVTMVEADSIAAELGVQPGDRILRINGVAPRDLIDYRILISEEELRLEVLDAAGQHHCISFEKDMDGDLGLEFSEALFDGLRQCNNRCPFCFIDQQPAGKRSTLYLKDDDYRLSFLYGSYLTLTNLTPADWQRIETQRLSPLYVSVHATDPELRCRLLRNKRAGSILQQLEWFAQRRLQIHAQVVVCPGLNDGRQLQRTLRDLARWGVGDWPTVLSTAVVPVGLTRFRPDTAADLTPVTPQLARQVIAQVEVLQQEFYPRMGSRFAWLADEWYLMAAQPLPPRSAYEDWPQQANGVGSIRAFLEALEQATAQLPEALPAPRRCSWVVGGLVGPALRPVAERLQGIRGLELLLYSLPSPYWGQDLVVTGLLTGADLIDGLAGQDLGDQLLLPSVMLRHGSALLLDDLTVGQVAVRLGVPILPVTDAQDLVTACLGKA</sequence>
<evidence type="ECO:0000313" key="4">
    <source>
        <dbReference type="EMBL" id="MYG38921.1"/>
    </source>
</evidence>
<organism evidence="4">
    <name type="scientific">Synechococcus sp. SB0676_bin_10</name>
    <dbReference type="NCBI Taxonomy" id="2604869"/>
    <lineage>
        <taxon>Bacteria</taxon>
        <taxon>Bacillati</taxon>
        <taxon>Cyanobacteriota</taxon>
        <taxon>Cyanophyceae</taxon>
        <taxon>Synechococcales</taxon>
        <taxon>Synechococcaceae</taxon>
        <taxon>Synechococcus</taxon>
    </lineage>
</organism>
<evidence type="ECO:0000259" key="2">
    <source>
        <dbReference type="Pfam" id="PF17820"/>
    </source>
</evidence>
<dbReference type="Pfam" id="PF17820">
    <property type="entry name" value="PDZ_6"/>
    <property type="match status" value="1"/>
</dbReference>
<dbReference type="InterPro" id="IPR045375">
    <property type="entry name" value="Put_radical_SAM-like_N"/>
</dbReference>
<dbReference type="NCBIfam" id="TIGR03279">
    <property type="entry name" value="cyano_FeS_chp"/>
    <property type="match status" value="1"/>
</dbReference>
<dbReference type="InterPro" id="IPR017673">
    <property type="entry name" value="CHP03279_fam"/>
</dbReference>
<feature type="domain" description="PDZ" evidence="2">
    <location>
        <begin position="24"/>
        <end position="71"/>
    </location>
</feature>
<name>A0A6B1F7F6_9SYNE</name>
<feature type="domain" description="Putative radical SAM N-terminal" evidence="3">
    <location>
        <begin position="85"/>
        <end position="227"/>
    </location>
</feature>
<comment type="caution">
    <text evidence="4">The sequence shown here is derived from an EMBL/GenBank/DDBJ whole genome shotgun (WGS) entry which is preliminary data.</text>
</comment>
<dbReference type="Pfam" id="PF04459">
    <property type="entry name" value="DUF512"/>
    <property type="match status" value="1"/>
</dbReference>
<dbReference type="Gene3D" id="2.30.42.10">
    <property type="match status" value="1"/>
</dbReference>
<evidence type="ECO:0000259" key="3">
    <source>
        <dbReference type="Pfam" id="PF19238"/>
    </source>
</evidence>
<protein>
    <submittedName>
        <fullName evidence="4">TIGR03279 family radical SAM protein</fullName>
    </submittedName>
</protein>
<dbReference type="InterPro" id="IPR036034">
    <property type="entry name" value="PDZ_sf"/>
</dbReference>
<dbReference type="InterPro" id="IPR041489">
    <property type="entry name" value="PDZ_6"/>
</dbReference>
<dbReference type="Pfam" id="PF19238">
    <property type="entry name" value="Radical_SAM_2"/>
    <property type="match status" value="1"/>
</dbReference>
<reference evidence="4" key="1">
    <citation type="submission" date="2019-09" db="EMBL/GenBank/DDBJ databases">
        <title>Characterisation of the sponge microbiome using genome-centric metagenomics.</title>
        <authorList>
            <person name="Engelberts J.P."/>
            <person name="Robbins S.J."/>
            <person name="De Goeij J.M."/>
            <person name="Aranda M."/>
            <person name="Bell S.C."/>
            <person name="Webster N.S."/>
        </authorList>
    </citation>
    <scope>NUCLEOTIDE SEQUENCE</scope>
    <source>
        <strain evidence="4">SB0676_bin_10</strain>
    </source>
</reference>
<evidence type="ECO:0000259" key="1">
    <source>
        <dbReference type="Pfam" id="PF04459"/>
    </source>
</evidence>
<dbReference type="AlphaFoldDB" id="A0A6B1F7F6"/>
<dbReference type="SUPFAM" id="SSF50156">
    <property type="entry name" value="PDZ domain-like"/>
    <property type="match status" value="1"/>
</dbReference>
<dbReference type="InterPro" id="IPR007549">
    <property type="entry name" value="DUF512"/>
</dbReference>
<dbReference type="SUPFAM" id="SSF102114">
    <property type="entry name" value="Radical SAM enzymes"/>
    <property type="match status" value="1"/>
</dbReference>